<dbReference type="InterPro" id="IPR034660">
    <property type="entry name" value="DinB/YfiT-like"/>
</dbReference>
<proteinExistence type="predicted"/>
<sequence>MDPATLHRRTVESWELRVEAVPTDRWESPTPCSGWDVRTLVNHVTGEELWTVPLVQGSTMEEVGDRFEGDLLGDDPVVASRRAAAAATQVVDRAAPEGSVHLSYGDERLGEYLQQLAADHLVHGWDLAVATGGDTRLDPELVAEVAAWFADKEELYRSAGAIGPHAEASGDPQTDLLAAFGRDARWAAVPG</sequence>
<dbReference type="EMBL" id="JAIEZQ010000003">
    <property type="protein sequence ID" value="MBY9076720.1"/>
    <property type="molecule type" value="Genomic_DNA"/>
</dbReference>
<keyword evidence="3" id="KW-1185">Reference proteome</keyword>
<dbReference type="RefSeq" id="WP_221026507.1">
    <property type="nucleotide sequence ID" value="NZ_JAIEZQ010000003.1"/>
</dbReference>
<dbReference type="Gene3D" id="1.20.120.450">
    <property type="entry name" value="dinb family like domain"/>
    <property type="match status" value="1"/>
</dbReference>
<dbReference type="NCBIfam" id="TIGR03086">
    <property type="entry name" value="TIGR03086 family metal-binding protein"/>
    <property type="match status" value="1"/>
</dbReference>
<evidence type="ECO:0000313" key="3">
    <source>
        <dbReference type="Proteomes" id="UP000754710"/>
    </source>
</evidence>
<name>A0ABS7RRU6_9ACTN</name>
<dbReference type="Pfam" id="PF11716">
    <property type="entry name" value="MDMPI_N"/>
    <property type="match status" value="1"/>
</dbReference>
<feature type="domain" description="Mycothiol-dependent maleylpyruvate isomerase metal-binding" evidence="1">
    <location>
        <begin position="11"/>
        <end position="128"/>
    </location>
</feature>
<protein>
    <submittedName>
        <fullName evidence="2">TIGR03086 family protein</fullName>
    </submittedName>
</protein>
<dbReference type="Proteomes" id="UP000754710">
    <property type="component" value="Unassembled WGS sequence"/>
</dbReference>
<evidence type="ECO:0000313" key="2">
    <source>
        <dbReference type="EMBL" id="MBY9076720.1"/>
    </source>
</evidence>
<comment type="caution">
    <text evidence="2">The sequence shown here is derived from an EMBL/GenBank/DDBJ whole genome shotgun (WGS) entry which is preliminary data.</text>
</comment>
<accession>A0ABS7RRU6</accession>
<dbReference type="InterPro" id="IPR017517">
    <property type="entry name" value="Maleyloyr_isom"/>
</dbReference>
<evidence type="ECO:0000259" key="1">
    <source>
        <dbReference type="Pfam" id="PF11716"/>
    </source>
</evidence>
<dbReference type="InterPro" id="IPR024344">
    <property type="entry name" value="MDMPI_metal-binding"/>
</dbReference>
<dbReference type="InterPro" id="IPR017520">
    <property type="entry name" value="CHP03086"/>
</dbReference>
<reference evidence="2 3" key="1">
    <citation type="submission" date="2021-08" db="EMBL/GenBank/DDBJ databases">
        <title>Nocardioides bacterium WL0053 sp. nov., isolated from the sediment.</title>
        <authorList>
            <person name="Wang L."/>
            <person name="Zhang D."/>
            <person name="Zhang A."/>
        </authorList>
    </citation>
    <scope>NUCLEOTIDE SEQUENCE [LARGE SCALE GENOMIC DNA]</scope>
    <source>
        <strain evidence="2 3">WL0053</strain>
    </source>
</reference>
<gene>
    <name evidence="2" type="ORF">K1X13_17960</name>
</gene>
<dbReference type="SUPFAM" id="SSF109854">
    <property type="entry name" value="DinB/YfiT-like putative metalloenzymes"/>
    <property type="match status" value="1"/>
</dbReference>
<organism evidence="2 3">
    <name type="scientific">Nocardioides jiangsuensis</name>
    <dbReference type="NCBI Taxonomy" id="2866161"/>
    <lineage>
        <taxon>Bacteria</taxon>
        <taxon>Bacillati</taxon>
        <taxon>Actinomycetota</taxon>
        <taxon>Actinomycetes</taxon>
        <taxon>Propionibacteriales</taxon>
        <taxon>Nocardioidaceae</taxon>
        <taxon>Nocardioides</taxon>
    </lineage>
</organism>
<dbReference type="NCBIfam" id="TIGR03083">
    <property type="entry name" value="maleylpyruvate isomerase family mycothiol-dependent enzyme"/>
    <property type="match status" value="1"/>
</dbReference>